<name>Q80XV5_9MURI</name>
<dbReference type="EMBL" id="S66180">
    <property type="protein sequence ID" value="AAP13973.1"/>
    <property type="molecule type" value="mRNA"/>
</dbReference>
<proteinExistence type="evidence at transcript level"/>
<accession>Q80XV5</accession>
<organism evidence="2">
    <name type="scientific">Rattus sp</name>
    <dbReference type="NCBI Taxonomy" id="10118"/>
    <lineage>
        <taxon>Eukaryota</taxon>
        <taxon>Metazoa</taxon>
        <taxon>Chordata</taxon>
        <taxon>Craniata</taxon>
        <taxon>Vertebrata</taxon>
        <taxon>Euteleostomi</taxon>
        <taxon>Mammalia</taxon>
        <taxon>Eutheria</taxon>
        <taxon>Euarchontoglires</taxon>
        <taxon>Glires</taxon>
        <taxon>Rodentia</taxon>
        <taxon>Myomorpha</taxon>
        <taxon>Muroidea</taxon>
        <taxon>Muridae</taxon>
        <taxon>Murinae</taxon>
        <taxon>Rattus</taxon>
    </lineage>
</organism>
<protein>
    <submittedName>
        <fullName evidence="2">Orf3</fullName>
    </submittedName>
</protein>
<evidence type="ECO:0000256" key="1">
    <source>
        <dbReference type="SAM" id="MobiDB-lite"/>
    </source>
</evidence>
<feature type="region of interest" description="Disordered" evidence="1">
    <location>
        <begin position="1"/>
        <end position="27"/>
    </location>
</feature>
<evidence type="ECO:0000313" key="2">
    <source>
        <dbReference type="EMBL" id="AAP13973.1"/>
    </source>
</evidence>
<reference evidence="2" key="1">
    <citation type="journal article" date="1993" name="J. Biol. Chem.">
        <title>cis-acting elements in the 5'-untranslated region of rat testis proenkephalin mRNA regulate translation of the precursor protein.</title>
        <authorList>
            <person name="Rao S.M."/>
            <person name="Howells R.D."/>
        </authorList>
    </citation>
    <scope>NUCLEOTIDE SEQUENCE</scope>
</reference>
<dbReference type="AlphaFoldDB" id="Q80XV5"/>
<sequence length="70" mass="7491">MPSGRQDSPVEDRIPPGRQNAPQAALGQRETLGTKLSLVHSGFCWVVGGAQERLSLLVLLHDHPPGKVPS</sequence>